<gene>
    <name evidence="1" type="ORF">TNIN_270001</name>
</gene>
<comment type="caution">
    <text evidence="1">The sequence shown here is derived from an EMBL/GenBank/DDBJ whole genome shotgun (WGS) entry which is preliminary data.</text>
</comment>
<dbReference type="Proteomes" id="UP000886998">
    <property type="component" value="Unassembled WGS sequence"/>
</dbReference>
<reference evidence="1" key="1">
    <citation type="submission" date="2020-08" db="EMBL/GenBank/DDBJ databases">
        <title>Multicomponent nature underlies the extraordinary mechanical properties of spider dragline silk.</title>
        <authorList>
            <person name="Kono N."/>
            <person name="Nakamura H."/>
            <person name="Mori M."/>
            <person name="Yoshida Y."/>
            <person name="Ohtoshi R."/>
            <person name="Malay A.D."/>
            <person name="Moran D.A.P."/>
            <person name="Tomita M."/>
            <person name="Numata K."/>
            <person name="Arakawa K."/>
        </authorList>
    </citation>
    <scope>NUCLEOTIDE SEQUENCE</scope>
</reference>
<evidence type="ECO:0000313" key="1">
    <source>
        <dbReference type="EMBL" id="GFY51097.1"/>
    </source>
</evidence>
<evidence type="ECO:0000313" key="2">
    <source>
        <dbReference type="Proteomes" id="UP000886998"/>
    </source>
</evidence>
<keyword evidence="2" id="KW-1185">Reference proteome</keyword>
<accession>A0A8X6XC95</accession>
<dbReference type="EMBL" id="BMAV01007892">
    <property type="protein sequence ID" value="GFY51097.1"/>
    <property type="molecule type" value="Genomic_DNA"/>
</dbReference>
<sequence length="185" mass="21371">MGMRLRLLFQKIYIDHIRKCTTKPSAKELAAISHMSLLAYEKPIVPGYSKIQAKNLHNDQALTEKNFNGVDFLWLYGKWKNISSLILENLPNLDQLAQVFQKENCPIQTLHENGVRVLLSTYNSPQSEKSIDNLRYTQFIKSTKLNKPVQLSNIPPTRAAAHQHISRVYYQVQTWLGNHLEPKDE</sequence>
<protein>
    <submittedName>
        <fullName evidence="1">Uncharacterized protein</fullName>
    </submittedName>
</protein>
<proteinExistence type="predicted"/>
<name>A0A8X6XC95_9ARAC</name>
<dbReference type="AlphaFoldDB" id="A0A8X6XC95"/>
<dbReference type="OrthoDB" id="6753017at2759"/>
<organism evidence="1 2">
    <name type="scientific">Trichonephila inaurata madagascariensis</name>
    <dbReference type="NCBI Taxonomy" id="2747483"/>
    <lineage>
        <taxon>Eukaryota</taxon>
        <taxon>Metazoa</taxon>
        <taxon>Ecdysozoa</taxon>
        <taxon>Arthropoda</taxon>
        <taxon>Chelicerata</taxon>
        <taxon>Arachnida</taxon>
        <taxon>Araneae</taxon>
        <taxon>Araneomorphae</taxon>
        <taxon>Entelegynae</taxon>
        <taxon>Araneoidea</taxon>
        <taxon>Nephilidae</taxon>
        <taxon>Trichonephila</taxon>
        <taxon>Trichonephila inaurata</taxon>
    </lineage>
</organism>